<dbReference type="InterPro" id="IPR001466">
    <property type="entry name" value="Beta-lactam-related"/>
</dbReference>
<dbReference type="PROSITE" id="PS51318">
    <property type="entry name" value="TAT"/>
    <property type="match status" value="1"/>
</dbReference>
<dbReference type="Pfam" id="PF00144">
    <property type="entry name" value="Beta-lactamase"/>
    <property type="match status" value="1"/>
</dbReference>
<dbReference type="InterPro" id="IPR050789">
    <property type="entry name" value="Diverse_Enzym_Activities"/>
</dbReference>
<proteinExistence type="predicted"/>
<feature type="domain" description="Beta-lactamase-related" evidence="2">
    <location>
        <begin position="50"/>
        <end position="306"/>
    </location>
</feature>
<dbReference type="PANTHER" id="PTHR43283:SF7">
    <property type="entry name" value="BETA-LACTAMASE-RELATED DOMAIN-CONTAINING PROTEIN"/>
    <property type="match status" value="1"/>
</dbReference>
<protein>
    <submittedName>
        <fullName evidence="3">CubicO group peptidase, beta-lactamase class C family</fullName>
    </submittedName>
</protein>
<keyword evidence="1" id="KW-0732">Signal</keyword>
<dbReference type="EMBL" id="FORA01000001">
    <property type="protein sequence ID" value="SFI44414.1"/>
    <property type="molecule type" value="Genomic_DNA"/>
</dbReference>
<evidence type="ECO:0000259" key="2">
    <source>
        <dbReference type="Pfam" id="PF00144"/>
    </source>
</evidence>
<evidence type="ECO:0000256" key="1">
    <source>
        <dbReference type="SAM" id="SignalP"/>
    </source>
</evidence>
<reference evidence="3 4" key="1">
    <citation type="submission" date="2016-10" db="EMBL/GenBank/DDBJ databases">
        <authorList>
            <person name="de Groot N.N."/>
        </authorList>
    </citation>
    <scope>NUCLEOTIDE SEQUENCE [LARGE SCALE GENOMIC DNA]</scope>
    <source>
        <strain evidence="3 4">DSM 19073</strain>
    </source>
</reference>
<gene>
    <name evidence="3" type="ORF">SAMN04488095_0863</name>
</gene>
<dbReference type="InterPro" id="IPR006311">
    <property type="entry name" value="TAT_signal"/>
</dbReference>
<evidence type="ECO:0000313" key="3">
    <source>
        <dbReference type="EMBL" id="SFI44414.1"/>
    </source>
</evidence>
<feature type="chain" id="PRO_5011624205" evidence="1">
    <location>
        <begin position="29"/>
        <end position="336"/>
    </location>
</feature>
<dbReference type="RefSeq" id="WP_092777430.1">
    <property type="nucleotide sequence ID" value="NZ_FORA01000001.1"/>
</dbReference>
<dbReference type="InterPro" id="IPR012338">
    <property type="entry name" value="Beta-lactam/transpept-like"/>
</dbReference>
<organism evidence="3 4">
    <name type="scientific">Jannaschia pohangensis</name>
    <dbReference type="NCBI Taxonomy" id="390807"/>
    <lineage>
        <taxon>Bacteria</taxon>
        <taxon>Pseudomonadati</taxon>
        <taxon>Pseudomonadota</taxon>
        <taxon>Alphaproteobacteria</taxon>
        <taxon>Rhodobacterales</taxon>
        <taxon>Roseobacteraceae</taxon>
        <taxon>Jannaschia</taxon>
    </lineage>
</organism>
<evidence type="ECO:0000313" key="4">
    <source>
        <dbReference type="Proteomes" id="UP000199110"/>
    </source>
</evidence>
<sequence length="336" mass="35578">MLLTRRALLKTCAAASLAFPVLPGLAQAQATGLDAVREAAAGLEQLHSLIVLRDGAEALAMAPRGPGLDRIANVKSVSKTLIALLTGIAIERGHLPGPDARVLPLLGRAAAGDARDALTVGHLLSMQTGLTSTSGPNYGAWINSNDWVDYVLNGEPDGRPGGRFIYSTGGWHVLGAVLARTTGRDLHALVRDWLAEPLGISVPQWDRDPQGLYLGGNQMGLTPRDLARVGEMVRQGGAWNGAQIVPATWIETSWRPRARSPWSGDAYGYGWFLTRFAGRMAAYGRGYGGQVLAVVPDAGLTIVITSDPNLPARTQGYFGEVLSLLDATVRATDDAT</sequence>
<dbReference type="Gene3D" id="3.40.710.10">
    <property type="entry name" value="DD-peptidase/beta-lactamase superfamily"/>
    <property type="match status" value="1"/>
</dbReference>
<dbReference type="STRING" id="390807.SAMN04488095_0863"/>
<keyword evidence="4" id="KW-1185">Reference proteome</keyword>
<accession>A0A1I3I8S2</accession>
<feature type="signal peptide" evidence="1">
    <location>
        <begin position="1"/>
        <end position="28"/>
    </location>
</feature>
<dbReference type="Proteomes" id="UP000199110">
    <property type="component" value="Unassembled WGS sequence"/>
</dbReference>
<dbReference type="OrthoDB" id="9814204at2"/>
<name>A0A1I3I8S2_9RHOB</name>
<dbReference type="SUPFAM" id="SSF56601">
    <property type="entry name" value="beta-lactamase/transpeptidase-like"/>
    <property type="match status" value="1"/>
</dbReference>
<dbReference type="PANTHER" id="PTHR43283">
    <property type="entry name" value="BETA-LACTAMASE-RELATED"/>
    <property type="match status" value="1"/>
</dbReference>
<dbReference type="AlphaFoldDB" id="A0A1I3I8S2"/>